<keyword evidence="1 7" id="KW-1003">Cell membrane</keyword>
<dbReference type="Gene3D" id="3.30.160.60">
    <property type="entry name" value="Classic Zinc Finger"/>
    <property type="match status" value="1"/>
</dbReference>
<keyword evidence="10" id="KW-1185">Reference proteome</keyword>
<evidence type="ECO:0000256" key="1">
    <source>
        <dbReference type="ARBA" id="ARBA00022475"/>
    </source>
</evidence>
<comment type="similarity">
    <text evidence="7">Belongs to the transglycosylase MltG family.</text>
</comment>
<keyword evidence="4 7" id="KW-0472">Membrane</keyword>
<dbReference type="GO" id="GO:0071555">
    <property type="term" value="P:cell wall organization"/>
    <property type="evidence" value="ECO:0007669"/>
    <property type="project" value="UniProtKB-KW"/>
</dbReference>
<dbReference type="EMBL" id="FMXO01000003">
    <property type="protein sequence ID" value="SDB12575.1"/>
    <property type="molecule type" value="Genomic_DNA"/>
</dbReference>
<evidence type="ECO:0000256" key="6">
    <source>
        <dbReference type="ARBA" id="ARBA00023316"/>
    </source>
</evidence>
<keyword evidence="6 7" id="KW-0961">Cell wall biogenesis/degradation</keyword>
<dbReference type="Gene3D" id="3.30.1490.480">
    <property type="entry name" value="Endolytic murein transglycosylase"/>
    <property type="match status" value="1"/>
</dbReference>
<dbReference type="HAMAP" id="MF_02065">
    <property type="entry name" value="MltG"/>
    <property type="match status" value="1"/>
</dbReference>
<dbReference type="RefSeq" id="WP_092117117.1">
    <property type="nucleotide sequence ID" value="NZ_FMXO01000003.1"/>
</dbReference>
<keyword evidence="5 7" id="KW-0456">Lyase</keyword>
<dbReference type="Proteomes" id="UP000198771">
    <property type="component" value="Unassembled WGS sequence"/>
</dbReference>
<accession>A0A1G6AW40</accession>
<organism evidence="9 10">
    <name type="scientific">Desulfonatronum thiosulfatophilum</name>
    <dbReference type="NCBI Taxonomy" id="617002"/>
    <lineage>
        <taxon>Bacteria</taxon>
        <taxon>Pseudomonadati</taxon>
        <taxon>Thermodesulfobacteriota</taxon>
        <taxon>Desulfovibrionia</taxon>
        <taxon>Desulfovibrionales</taxon>
        <taxon>Desulfonatronaceae</taxon>
        <taxon>Desulfonatronum</taxon>
    </lineage>
</organism>
<keyword evidence="2 7" id="KW-0812">Transmembrane</keyword>
<dbReference type="InterPro" id="IPR003770">
    <property type="entry name" value="MLTG-like"/>
</dbReference>
<evidence type="ECO:0000313" key="10">
    <source>
        <dbReference type="Proteomes" id="UP000198771"/>
    </source>
</evidence>
<proteinExistence type="inferred from homology"/>
<comment type="catalytic activity">
    <reaction evidence="7">
        <text>a peptidoglycan chain = a peptidoglycan chain with N-acetyl-1,6-anhydromuramyl-[peptide] at the reducing end + a peptidoglycan chain with N-acetylglucosamine at the non-reducing end.</text>
        <dbReference type="EC" id="4.2.2.29"/>
    </reaction>
</comment>
<dbReference type="NCBIfam" id="TIGR00247">
    <property type="entry name" value="endolytic transglycosylase MltG"/>
    <property type="match status" value="1"/>
</dbReference>
<dbReference type="OrthoDB" id="9814591at2"/>
<evidence type="ECO:0000313" key="9">
    <source>
        <dbReference type="EMBL" id="SDB12575.1"/>
    </source>
</evidence>
<dbReference type="GO" id="GO:0008932">
    <property type="term" value="F:lytic endotransglycosylase activity"/>
    <property type="evidence" value="ECO:0007669"/>
    <property type="project" value="UniProtKB-UniRule"/>
</dbReference>
<sequence>MVDHPSTFPSAGENDPVIPSPRGRGRRWLGKLLLLLLALLILVGGLAAWDVYRFLHVPPQEPGESRIVTITPGMSMVRISSLLEEEGVVTSGLRFRLYAQAMGQAASVQAGEFALHTSWLPERVLDVLTSGRVYLHRLQVPEGLTWWQVGQLVEQSGLADFESFARAVADPDVLRKHHIQGKNAEGFLFPETYFLPRPRNKDARPIVEMMLRSFWRVADEQLWPEGRPSWDVVRETVILASLVERETGLAEERERIAGVFANRLRIGMRLQCDPTVIYGLGPDFSGPLLRVHLEDAANPYNTYAHSGLPPGPIASPGLASMRAVLEPEQHNLFYFVSAGDGSHNFSRTLEEHNRAVRQFRMLRRN</sequence>
<dbReference type="AlphaFoldDB" id="A0A1G6AW40"/>
<feature type="site" description="Important for catalytic activity" evidence="7">
    <location>
        <position position="246"/>
    </location>
</feature>
<name>A0A1G6AW40_9BACT</name>
<evidence type="ECO:0000256" key="5">
    <source>
        <dbReference type="ARBA" id="ARBA00023239"/>
    </source>
</evidence>
<dbReference type="GO" id="GO:0009252">
    <property type="term" value="P:peptidoglycan biosynthetic process"/>
    <property type="evidence" value="ECO:0007669"/>
    <property type="project" value="UniProtKB-UniRule"/>
</dbReference>
<dbReference type="PANTHER" id="PTHR30518">
    <property type="entry name" value="ENDOLYTIC MUREIN TRANSGLYCOSYLASE"/>
    <property type="match status" value="1"/>
</dbReference>
<evidence type="ECO:0000256" key="2">
    <source>
        <dbReference type="ARBA" id="ARBA00022692"/>
    </source>
</evidence>
<evidence type="ECO:0000256" key="3">
    <source>
        <dbReference type="ARBA" id="ARBA00022989"/>
    </source>
</evidence>
<protein>
    <recommendedName>
        <fullName evidence="7">Endolytic murein transglycosylase</fullName>
        <ecNumber evidence="7">4.2.2.29</ecNumber>
    </recommendedName>
    <alternativeName>
        <fullName evidence="7">Peptidoglycan lytic transglycosylase</fullName>
    </alternativeName>
    <alternativeName>
        <fullName evidence="7">Peptidoglycan polymerization terminase</fullName>
    </alternativeName>
</protein>
<reference evidence="9 10" key="1">
    <citation type="submission" date="2016-10" db="EMBL/GenBank/DDBJ databases">
        <authorList>
            <person name="de Groot N.N."/>
        </authorList>
    </citation>
    <scope>NUCLEOTIDE SEQUENCE [LARGE SCALE GENOMIC DNA]</scope>
    <source>
        <strain evidence="9 10">ASO4-2</strain>
    </source>
</reference>
<comment type="function">
    <text evidence="7">Functions as a peptidoglycan terminase that cleaves nascent peptidoglycan strands endolytically to terminate their elongation.</text>
</comment>
<feature type="region of interest" description="Disordered" evidence="8">
    <location>
        <begin position="1"/>
        <end position="20"/>
    </location>
</feature>
<dbReference type="PANTHER" id="PTHR30518:SF2">
    <property type="entry name" value="ENDOLYTIC MUREIN TRANSGLYCOSYLASE"/>
    <property type="match status" value="1"/>
</dbReference>
<evidence type="ECO:0000256" key="4">
    <source>
        <dbReference type="ARBA" id="ARBA00023136"/>
    </source>
</evidence>
<feature type="transmembrane region" description="Helical" evidence="7">
    <location>
        <begin position="32"/>
        <end position="52"/>
    </location>
</feature>
<comment type="subcellular location">
    <subcellularLocation>
        <location evidence="7">Cell membrane</location>
        <topology evidence="7">Single-pass membrane protein</topology>
    </subcellularLocation>
</comment>
<dbReference type="STRING" id="617002.SAMN05660653_00608"/>
<evidence type="ECO:0000256" key="7">
    <source>
        <dbReference type="HAMAP-Rule" id="MF_02065"/>
    </source>
</evidence>
<dbReference type="Pfam" id="PF02618">
    <property type="entry name" value="YceG"/>
    <property type="match status" value="1"/>
</dbReference>
<dbReference type="EC" id="4.2.2.29" evidence="7"/>
<keyword evidence="3 7" id="KW-1133">Transmembrane helix</keyword>
<gene>
    <name evidence="7" type="primary">mltG</name>
    <name evidence="9" type="ORF">SAMN05660653_00608</name>
</gene>
<evidence type="ECO:0000256" key="8">
    <source>
        <dbReference type="SAM" id="MobiDB-lite"/>
    </source>
</evidence>
<dbReference type="CDD" id="cd08010">
    <property type="entry name" value="MltG_like"/>
    <property type="match status" value="1"/>
</dbReference>
<dbReference type="GO" id="GO:0005886">
    <property type="term" value="C:plasma membrane"/>
    <property type="evidence" value="ECO:0007669"/>
    <property type="project" value="UniProtKB-SubCell"/>
</dbReference>